<dbReference type="eggNOG" id="COG3266">
    <property type="taxonomic scope" value="Bacteria"/>
</dbReference>
<protein>
    <submittedName>
        <fullName evidence="2">Type VII secretion protein EccB</fullName>
    </submittedName>
</protein>
<dbReference type="GO" id="GO:0005576">
    <property type="term" value="C:extracellular region"/>
    <property type="evidence" value="ECO:0007669"/>
    <property type="project" value="TreeGrafter"/>
</dbReference>
<keyword evidence="1" id="KW-1133">Transmembrane helix</keyword>
<evidence type="ECO:0000313" key="2">
    <source>
        <dbReference type="EMBL" id="SDS71758.1"/>
    </source>
</evidence>
<dbReference type="PANTHER" id="PTHR40765:SF2">
    <property type="entry name" value="ESX-2 SECRETION SYSTEM ATPASE ECCB2"/>
    <property type="match status" value="1"/>
</dbReference>
<dbReference type="InterPro" id="IPR044857">
    <property type="entry name" value="T7SS_EccB_R1"/>
</dbReference>
<keyword evidence="1" id="KW-0812">Transmembrane</keyword>
<dbReference type="InterPro" id="IPR007795">
    <property type="entry name" value="T7SS_EccB"/>
</dbReference>
<organism evidence="2 3">
    <name type="scientific">Microbacterium paraoxydans</name>
    <dbReference type="NCBI Taxonomy" id="199592"/>
    <lineage>
        <taxon>Bacteria</taxon>
        <taxon>Bacillati</taxon>
        <taxon>Actinomycetota</taxon>
        <taxon>Actinomycetes</taxon>
        <taxon>Micrococcales</taxon>
        <taxon>Microbacteriaceae</taxon>
        <taxon>Microbacterium</taxon>
    </lineage>
</organism>
<dbReference type="Pfam" id="PF05108">
    <property type="entry name" value="T7SS_ESX1_EccB"/>
    <property type="match status" value="1"/>
</dbReference>
<accession>A0A1H1UH41</accession>
<sequence length="451" mass="45848">MATKKDLIEAQGFSRRRLLSAFTGGAPGGKELEPAKPLRAVIAGIALTVGVILVGVFWGIMQPGLPGDWQNNRLIVATDTGARYVSVEGTLYPVINTASARLLIPAGEFKVVRTDQAALDGIPVGGSIGILGAPDDLPTPSALINTAWTACIDDSAGTAVSLSGAPIAEPSAGTGAVVQRGDELFVIADGLRYAVPADDANAVLRAVGLGTSDVIEVDGRWLNLFESGADLEPIRLNAVGARVPGTDLTAGTIVHVQGSPADERYVALATGELARLSPLAYQLYLLGSAQEAGADEEEVSPAEVADVPTVPNAGGDDWPTLPLTPLASGETPCAVLGDDARTVLGSTSTELPEDRDRVAVTVGGGALVQTSGPSDEAVGMAVLVDESGTAYAIPGAVPDESAEDAASGPLAQLGYTPGDVGRVPSAWIDFFAAGPALTTEAARESPGSEDE</sequence>
<dbReference type="Gene3D" id="3.30.2390.20">
    <property type="entry name" value="Type VII secretion system EccB, repeat 1 domain"/>
    <property type="match status" value="1"/>
</dbReference>
<dbReference type="PANTHER" id="PTHR40765">
    <property type="entry name" value="ESX-2 SECRETION SYSTEM ATPASE ECCB2"/>
    <property type="match status" value="1"/>
</dbReference>
<dbReference type="Proteomes" id="UP000182126">
    <property type="component" value="Chromosome I"/>
</dbReference>
<dbReference type="GeneID" id="36300121"/>
<dbReference type="EMBL" id="LT629770">
    <property type="protein sequence ID" value="SDS71758.1"/>
    <property type="molecule type" value="Genomic_DNA"/>
</dbReference>
<dbReference type="RefSeq" id="WP_060923225.1">
    <property type="nucleotide sequence ID" value="NZ_CBDRLI010000007.1"/>
</dbReference>
<gene>
    <name evidence="2" type="ORF">SAMN04489809_2499</name>
</gene>
<feature type="transmembrane region" description="Helical" evidence="1">
    <location>
        <begin position="40"/>
        <end position="61"/>
    </location>
</feature>
<dbReference type="AlphaFoldDB" id="A0A1H1UH41"/>
<evidence type="ECO:0000313" key="3">
    <source>
        <dbReference type="Proteomes" id="UP000182126"/>
    </source>
</evidence>
<dbReference type="NCBIfam" id="TIGR03919">
    <property type="entry name" value="T7SS_EccB"/>
    <property type="match status" value="1"/>
</dbReference>
<keyword evidence="1" id="KW-0472">Membrane</keyword>
<reference evidence="2 3" key="1">
    <citation type="submission" date="2016-10" db="EMBL/GenBank/DDBJ databases">
        <authorList>
            <person name="de Groot N.N."/>
        </authorList>
    </citation>
    <scope>NUCLEOTIDE SEQUENCE [LARGE SCALE GENOMIC DNA]</scope>
    <source>
        <strain evidence="2 3">DSM 15019</strain>
    </source>
</reference>
<name>A0A1H1UH41_9MICO</name>
<evidence type="ECO:0000256" key="1">
    <source>
        <dbReference type="SAM" id="Phobius"/>
    </source>
</evidence>
<proteinExistence type="predicted"/>